<evidence type="ECO:0000313" key="2">
    <source>
        <dbReference type="Proteomes" id="UP001428341"/>
    </source>
</evidence>
<reference evidence="1 2" key="1">
    <citation type="submission" date="2024-05" db="EMBL/GenBank/DDBJ databases">
        <title>Haplotype-resolved chromosome-level genome assembly of Huyou (Citrus changshanensis).</title>
        <authorList>
            <person name="Miao C."/>
            <person name="Chen W."/>
            <person name="Wu Y."/>
            <person name="Wang L."/>
            <person name="Zhao S."/>
            <person name="Grierson D."/>
            <person name="Xu C."/>
            <person name="Chen K."/>
        </authorList>
    </citation>
    <scope>NUCLEOTIDE SEQUENCE [LARGE SCALE GENOMIC DNA]</scope>
    <source>
        <strain evidence="1">01-14</strain>
        <tissue evidence="1">Leaf</tissue>
    </source>
</reference>
<protein>
    <submittedName>
        <fullName evidence="1">Uncharacterized protein</fullName>
    </submittedName>
</protein>
<proteinExistence type="predicted"/>
<dbReference type="EMBL" id="JBCGBO010000024">
    <property type="protein sequence ID" value="KAK9180675.1"/>
    <property type="molecule type" value="Genomic_DNA"/>
</dbReference>
<dbReference type="AlphaFoldDB" id="A0AAP0LT21"/>
<keyword evidence="2" id="KW-1185">Reference proteome</keyword>
<accession>A0AAP0LT21</accession>
<dbReference type="Proteomes" id="UP001428341">
    <property type="component" value="Unassembled WGS sequence"/>
</dbReference>
<organism evidence="1 2">
    <name type="scientific">Citrus x changshan-huyou</name>
    <dbReference type="NCBI Taxonomy" id="2935761"/>
    <lineage>
        <taxon>Eukaryota</taxon>
        <taxon>Viridiplantae</taxon>
        <taxon>Streptophyta</taxon>
        <taxon>Embryophyta</taxon>
        <taxon>Tracheophyta</taxon>
        <taxon>Spermatophyta</taxon>
        <taxon>Magnoliopsida</taxon>
        <taxon>eudicotyledons</taxon>
        <taxon>Gunneridae</taxon>
        <taxon>Pentapetalae</taxon>
        <taxon>rosids</taxon>
        <taxon>malvids</taxon>
        <taxon>Sapindales</taxon>
        <taxon>Rutaceae</taxon>
        <taxon>Aurantioideae</taxon>
        <taxon>Citrus</taxon>
    </lineage>
</organism>
<gene>
    <name evidence="1" type="ORF">WN944_023809</name>
</gene>
<evidence type="ECO:0000313" key="1">
    <source>
        <dbReference type="EMBL" id="KAK9180675.1"/>
    </source>
</evidence>
<name>A0AAP0LT21_9ROSI</name>
<comment type="caution">
    <text evidence="1">The sequence shown here is derived from an EMBL/GenBank/DDBJ whole genome shotgun (WGS) entry which is preliminary data.</text>
</comment>
<sequence length="57" mass="6009">MDELITVGAAASLSSGQATSFLDSPPSSPSLFFPKNLPLISAFLTFALAQFLKIFTT</sequence>